<dbReference type="AlphaFoldDB" id="A0A0A9BTS7"/>
<name>A0A0A9BTS7_ARUDO</name>
<accession>A0A0A9BTS7</accession>
<proteinExistence type="predicted"/>
<evidence type="ECO:0000313" key="1">
    <source>
        <dbReference type="EMBL" id="JAD66716.1"/>
    </source>
</evidence>
<organism evidence="1">
    <name type="scientific">Arundo donax</name>
    <name type="common">Giant reed</name>
    <name type="synonym">Donax arundinaceus</name>
    <dbReference type="NCBI Taxonomy" id="35708"/>
    <lineage>
        <taxon>Eukaryota</taxon>
        <taxon>Viridiplantae</taxon>
        <taxon>Streptophyta</taxon>
        <taxon>Embryophyta</taxon>
        <taxon>Tracheophyta</taxon>
        <taxon>Spermatophyta</taxon>
        <taxon>Magnoliopsida</taxon>
        <taxon>Liliopsida</taxon>
        <taxon>Poales</taxon>
        <taxon>Poaceae</taxon>
        <taxon>PACMAD clade</taxon>
        <taxon>Arundinoideae</taxon>
        <taxon>Arundineae</taxon>
        <taxon>Arundo</taxon>
    </lineage>
</organism>
<protein>
    <submittedName>
        <fullName evidence="1">Uncharacterized protein</fullName>
    </submittedName>
</protein>
<reference evidence="1" key="1">
    <citation type="submission" date="2014-09" db="EMBL/GenBank/DDBJ databases">
        <authorList>
            <person name="Magalhaes I.L.F."/>
            <person name="Oliveira U."/>
            <person name="Santos F.R."/>
            <person name="Vidigal T.H.D.A."/>
            <person name="Brescovit A.D."/>
            <person name="Santos A.J."/>
        </authorList>
    </citation>
    <scope>NUCLEOTIDE SEQUENCE</scope>
    <source>
        <tissue evidence="1">Shoot tissue taken approximately 20 cm above the soil surface</tissue>
    </source>
</reference>
<reference evidence="1" key="2">
    <citation type="journal article" date="2015" name="Data Brief">
        <title>Shoot transcriptome of the giant reed, Arundo donax.</title>
        <authorList>
            <person name="Barrero R.A."/>
            <person name="Guerrero F.D."/>
            <person name="Moolhuijzen P."/>
            <person name="Goolsby J.A."/>
            <person name="Tidwell J."/>
            <person name="Bellgard S.E."/>
            <person name="Bellgard M.I."/>
        </authorList>
    </citation>
    <scope>NUCLEOTIDE SEQUENCE</scope>
    <source>
        <tissue evidence="1">Shoot tissue taken approximately 20 cm above the soil surface</tissue>
    </source>
</reference>
<sequence length="37" mass="3879">MPFIPTSSANASIFLTKLSSKRRSSKLSTSSSDSSAT</sequence>
<dbReference type="EMBL" id="GBRH01231179">
    <property type="protein sequence ID" value="JAD66716.1"/>
    <property type="molecule type" value="Transcribed_RNA"/>
</dbReference>